<dbReference type="Gene3D" id="1.50.40.10">
    <property type="entry name" value="Mitochondrial carrier domain"/>
    <property type="match status" value="1"/>
</dbReference>
<dbReference type="PANTHER" id="PTHR45758">
    <property type="entry name" value="MITOFERRIN-1-RELATED"/>
    <property type="match status" value="1"/>
</dbReference>
<dbReference type="EMBL" id="JANBQF010000116">
    <property type="protein sequence ID" value="KAJ2005163.1"/>
    <property type="molecule type" value="Genomic_DNA"/>
</dbReference>
<evidence type="ECO:0000256" key="2">
    <source>
        <dbReference type="ARBA" id="ARBA00006375"/>
    </source>
</evidence>
<evidence type="ECO:0000313" key="12">
    <source>
        <dbReference type="Proteomes" id="UP001150907"/>
    </source>
</evidence>
<evidence type="ECO:0000256" key="9">
    <source>
        <dbReference type="PROSITE-ProRule" id="PRU00282"/>
    </source>
</evidence>
<name>A0A9W8EJV0_9FUNG</name>
<sequence>MPTLTHTTSAGAAPASSEAADFEFDYEELPETSPLTMHLIAGAAAGIMEHSVMYPFDIVKTRMQVVGSPSAVVYSGVTHALRTISTTEGVRSLWRGVMSVVLGAGPAHAVYFATYEQTKKMFTAAAGGNASALAAGAAGGVATIVSDALMNPFDVIKQRMQLAGTGYRNIFDCASKVLRSEGLRAFYVSYPTTLVMNMPFQSIQFGCYDLFRRSLNPSGVYSPVTHVLAGGMAGAVAAALTTPIDCCKTLLQTRGTSTNMEVRAASSMASAARIIYSQQGLAGFTRGMKPRVIANFPATAISWTTYEYFKWMIARRDTKGNI</sequence>
<keyword evidence="3 10" id="KW-0813">Transport</keyword>
<proteinExistence type="inferred from homology"/>
<feature type="repeat" description="Solcar" evidence="9">
    <location>
        <begin position="33"/>
        <end position="121"/>
    </location>
</feature>
<dbReference type="InterPro" id="IPR002067">
    <property type="entry name" value="MCP"/>
</dbReference>
<keyword evidence="4 9" id="KW-0812">Transmembrane</keyword>
<feature type="repeat" description="Solcar" evidence="9">
    <location>
        <begin position="130"/>
        <end position="214"/>
    </location>
</feature>
<dbReference type="GO" id="GO:0048250">
    <property type="term" value="P:iron import into the mitochondrion"/>
    <property type="evidence" value="ECO:0007669"/>
    <property type="project" value="TreeGrafter"/>
</dbReference>
<evidence type="ECO:0000256" key="7">
    <source>
        <dbReference type="ARBA" id="ARBA00023128"/>
    </source>
</evidence>
<dbReference type="PROSITE" id="PS50920">
    <property type="entry name" value="SOLCAR"/>
    <property type="match status" value="3"/>
</dbReference>
<dbReference type="InterPro" id="IPR018108">
    <property type="entry name" value="MCP_transmembrane"/>
</dbReference>
<protein>
    <submittedName>
        <fullName evidence="11">Fe(2+) transporter</fullName>
    </submittedName>
</protein>
<dbReference type="Proteomes" id="UP001150907">
    <property type="component" value="Unassembled WGS sequence"/>
</dbReference>
<reference evidence="11" key="1">
    <citation type="submission" date="2022-07" db="EMBL/GenBank/DDBJ databases">
        <title>Phylogenomic reconstructions and comparative analyses of Kickxellomycotina fungi.</title>
        <authorList>
            <person name="Reynolds N.K."/>
            <person name="Stajich J.E."/>
            <person name="Barry K."/>
            <person name="Grigoriev I.V."/>
            <person name="Crous P."/>
            <person name="Smith M.E."/>
        </authorList>
    </citation>
    <scope>NUCLEOTIDE SEQUENCE</scope>
    <source>
        <strain evidence="11">IMI 214461</strain>
    </source>
</reference>
<keyword evidence="5" id="KW-0677">Repeat</keyword>
<evidence type="ECO:0000256" key="8">
    <source>
        <dbReference type="ARBA" id="ARBA00023136"/>
    </source>
</evidence>
<evidence type="ECO:0000256" key="6">
    <source>
        <dbReference type="ARBA" id="ARBA00022989"/>
    </source>
</evidence>
<dbReference type="InterPro" id="IPR023395">
    <property type="entry name" value="MCP_dom_sf"/>
</dbReference>
<keyword evidence="8 9" id="KW-0472">Membrane</keyword>
<evidence type="ECO:0000256" key="4">
    <source>
        <dbReference type="ARBA" id="ARBA00022692"/>
    </source>
</evidence>
<evidence type="ECO:0000313" key="11">
    <source>
        <dbReference type="EMBL" id="KAJ2005163.1"/>
    </source>
</evidence>
<feature type="repeat" description="Solcar" evidence="9">
    <location>
        <begin position="221"/>
        <end position="312"/>
    </location>
</feature>
<keyword evidence="7" id="KW-0496">Mitochondrion</keyword>
<keyword evidence="6" id="KW-1133">Transmembrane helix</keyword>
<dbReference type="GO" id="GO:0031966">
    <property type="term" value="C:mitochondrial membrane"/>
    <property type="evidence" value="ECO:0007669"/>
    <property type="project" value="UniProtKB-SubCell"/>
</dbReference>
<dbReference type="PRINTS" id="PR00926">
    <property type="entry name" value="MITOCARRIER"/>
</dbReference>
<evidence type="ECO:0000256" key="10">
    <source>
        <dbReference type="RuleBase" id="RU000488"/>
    </source>
</evidence>
<dbReference type="PANTHER" id="PTHR45758:SF4">
    <property type="entry name" value="MITOFERRIN-1"/>
    <property type="match status" value="1"/>
</dbReference>
<evidence type="ECO:0000256" key="3">
    <source>
        <dbReference type="ARBA" id="ARBA00022448"/>
    </source>
</evidence>
<keyword evidence="12" id="KW-1185">Reference proteome</keyword>
<dbReference type="OrthoDB" id="43906at2759"/>
<comment type="subcellular location">
    <subcellularLocation>
        <location evidence="1">Mitochondrion membrane</location>
        <topology evidence="1">Multi-pass membrane protein</topology>
    </subcellularLocation>
</comment>
<dbReference type="AlphaFoldDB" id="A0A9W8EJV0"/>
<dbReference type="GO" id="GO:0015093">
    <property type="term" value="F:ferrous iron transmembrane transporter activity"/>
    <property type="evidence" value="ECO:0007669"/>
    <property type="project" value="TreeGrafter"/>
</dbReference>
<dbReference type="Pfam" id="PF00153">
    <property type="entry name" value="Mito_carr"/>
    <property type="match status" value="3"/>
</dbReference>
<organism evidence="11 12">
    <name type="scientific">Coemansia thaxteri</name>
    <dbReference type="NCBI Taxonomy" id="2663907"/>
    <lineage>
        <taxon>Eukaryota</taxon>
        <taxon>Fungi</taxon>
        <taxon>Fungi incertae sedis</taxon>
        <taxon>Zoopagomycota</taxon>
        <taxon>Kickxellomycotina</taxon>
        <taxon>Kickxellomycetes</taxon>
        <taxon>Kickxellales</taxon>
        <taxon>Kickxellaceae</taxon>
        <taxon>Coemansia</taxon>
    </lineage>
</organism>
<dbReference type="FunFam" id="1.50.40.10:FF:000029">
    <property type="entry name" value="Solute carrier family 25 member 28"/>
    <property type="match status" value="1"/>
</dbReference>
<evidence type="ECO:0000256" key="5">
    <source>
        <dbReference type="ARBA" id="ARBA00022737"/>
    </source>
</evidence>
<accession>A0A9W8EJV0</accession>
<evidence type="ECO:0000256" key="1">
    <source>
        <dbReference type="ARBA" id="ARBA00004225"/>
    </source>
</evidence>
<dbReference type="SUPFAM" id="SSF103506">
    <property type="entry name" value="Mitochondrial carrier"/>
    <property type="match status" value="1"/>
</dbReference>
<comment type="similarity">
    <text evidence="2 10">Belongs to the mitochondrial carrier (TC 2.A.29) family.</text>
</comment>
<gene>
    <name evidence="11" type="primary">MRS4</name>
    <name evidence="11" type="ORF">H4R26_002095</name>
</gene>
<comment type="caution">
    <text evidence="11">The sequence shown here is derived from an EMBL/GenBank/DDBJ whole genome shotgun (WGS) entry which is preliminary data.</text>
</comment>